<sequence length="325" mass="34805">MPRNPDPNGYTPPQSGPLTLLPPSWIPYIELIRLDKPHGIYMMYYPHVLGVLYSSTLTPTPLSPTTTLTLLARLLLWTILLRSTSCAWNDNIDQDYDRKTARCKTRPIARGAISTLQGHIYTAVLLPLSFLSLADLPIQATYVAVVSYALMAVYPFGKRLTDFPQVILGSVLGSTVLVGCYAAGVDPLSEGRVWPSGGLVVAVALLVLFYDTMYARQDTADDIKSGVRGMAVRFRDRVVLLLGLVVGGVGVLLFGVGWLVGLGGWLFGVAVAGVVLGLAGIVGCIAGDIGGDEGEARHFGWYYTGVIVCLVAGFAGEYLARVGVV</sequence>
<dbReference type="InterPro" id="IPR044878">
    <property type="entry name" value="UbiA_sf"/>
</dbReference>
<dbReference type="STRING" id="1448320.A0A319D672"/>
<keyword evidence="6 8" id="KW-1133">Transmembrane helix</keyword>
<feature type="transmembrane region" description="Helical" evidence="8">
    <location>
        <begin position="108"/>
        <end position="130"/>
    </location>
</feature>
<dbReference type="CDD" id="cd13959">
    <property type="entry name" value="PT_UbiA_COQ2"/>
    <property type="match status" value="1"/>
</dbReference>
<dbReference type="GO" id="GO:0006744">
    <property type="term" value="P:ubiquinone biosynthetic process"/>
    <property type="evidence" value="ECO:0007669"/>
    <property type="project" value="TreeGrafter"/>
</dbReference>
<feature type="transmembrane region" description="Helical" evidence="8">
    <location>
        <begin position="265"/>
        <end position="287"/>
    </location>
</feature>
<feature type="transmembrane region" description="Helical" evidence="8">
    <location>
        <begin position="166"/>
        <end position="185"/>
    </location>
</feature>
<name>A0A319D672_9EURO</name>
<proteinExistence type="inferred from homology"/>
<keyword evidence="4 9" id="KW-0808">Transferase</keyword>
<evidence type="ECO:0000256" key="3">
    <source>
        <dbReference type="ARBA" id="ARBA00005985"/>
    </source>
</evidence>
<dbReference type="Proteomes" id="UP000247810">
    <property type="component" value="Unassembled WGS sequence"/>
</dbReference>
<evidence type="ECO:0000256" key="8">
    <source>
        <dbReference type="SAM" id="Phobius"/>
    </source>
</evidence>
<dbReference type="GO" id="GO:0005743">
    <property type="term" value="C:mitochondrial inner membrane"/>
    <property type="evidence" value="ECO:0007669"/>
    <property type="project" value="TreeGrafter"/>
</dbReference>
<dbReference type="AlphaFoldDB" id="A0A319D672"/>
<evidence type="ECO:0000313" key="9">
    <source>
        <dbReference type="EMBL" id="PYH92916.1"/>
    </source>
</evidence>
<dbReference type="Gene3D" id="1.20.120.1780">
    <property type="entry name" value="UbiA prenyltransferase"/>
    <property type="match status" value="1"/>
</dbReference>
<evidence type="ECO:0000256" key="4">
    <source>
        <dbReference type="ARBA" id="ARBA00022679"/>
    </source>
</evidence>
<evidence type="ECO:0000256" key="5">
    <source>
        <dbReference type="ARBA" id="ARBA00022692"/>
    </source>
</evidence>
<evidence type="ECO:0000256" key="7">
    <source>
        <dbReference type="ARBA" id="ARBA00023136"/>
    </source>
</evidence>
<evidence type="ECO:0000256" key="2">
    <source>
        <dbReference type="ARBA" id="ARBA00004721"/>
    </source>
</evidence>
<evidence type="ECO:0000256" key="6">
    <source>
        <dbReference type="ARBA" id="ARBA00022989"/>
    </source>
</evidence>
<comment type="subcellular location">
    <subcellularLocation>
        <location evidence="1">Membrane</location>
        <topology evidence="1">Multi-pass membrane protein</topology>
    </subcellularLocation>
</comment>
<reference evidence="9 10" key="1">
    <citation type="submission" date="2018-02" db="EMBL/GenBank/DDBJ databases">
        <title>The genomes of Aspergillus section Nigri reveals drivers in fungal speciation.</title>
        <authorList>
            <consortium name="DOE Joint Genome Institute"/>
            <person name="Vesth T.C."/>
            <person name="Nybo J."/>
            <person name="Theobald S."/>
            <person name="Brandl J."/>
            <person name="Frisvad J.C."/>
            <person name="Nielsen K.F."/>
            <person name="Lyhne E.K."/>
            <person name="Kogle M.E."/>
            <person name="Kuo A."/>
            <person name="Riley R."/>
            <person name="Clum A."/>
            <person name="Nolan M."/>
            <person name="Lipzen A."/>
            <person name="Salamov A."/>
            <person name="Henrissat B."/>
            <person name="Wiebenga A."/>
            <person name="De vries R.P."/>
            <person name="Grigoriev I.V."/>
            <person name="Mortensen U.H."/>
            <person name="Andersen M.R."/>
            <person name="Baker S.E."/>
        </authorList>
    </citation>
    <scope>NUCLEOTIDE SEQUENCE [LARGE SCALE GENOMIC DNA]</scope>
    <source>
        <strain evidence="9 10">CBS 707.79</strain>
    </source>
</reference>
<dbReference type="Gene3D" id="1.10.357.140">
    <property type="entry name" value="UbiA prenyltransferase"/>
    <property type="match status" value="1"/>
</dbReference>
<dbReference type="OrthoDB" id="18170at2759"/>
<dbReference type="VEuPathDB" id="FungiDB:BO71DRAFT_382594"/>
<dbReference type="FunFam" id="1.10.357.140:FF:000008">
    <property type="entry name" value="4-hydroxybenzoate octaprenyltransferase"/>
    <property type="match status" value="1"/>
</dbReference>
<dbReference type="EMBL" id="KZ825904">
    <property type="protein sequence ID" value="PYH92916.1"/>
    <property type="molecule type" value="Genomic_DNA"/>
</dbReference>
<evidence type="ECO:0000313" key="10">
    <source>
        <dbReference type="Proteomes" id="UP000247810"/>
    </source>
</evidence>
<accession>A0A319D672</accession>
<keyword evidence="10" id="KW-1185">Reference proteome</keyword>
<comment type="similarity">
    <text evidence="3">Belongs to the UbiA prenyltransferase family.</text>
</comment>
<keyword evidence="5 8" id="KW-0812">Transmembrane</keyword>
<comment type="pathway">
    <text evidence="2">Secondary metabolite biosynthesis; terpenoid biosynthesis.</text>
</comment>
<protein>
    <submittedName>
        <fullName evidence="9">UbiA prenyltransferase</fullName>
    </submittedName>
</protein>
<organism evidence="9 10">
    <name type="scientific">Aspergillus ellipticus CBS 707.79</name>
    <dbReference type="NCBI Taxonomy" id="1448320"/>
    <lineage>
        <taxon>Eukaryota</taxon>
        <taxon>Fungi</taxon>
        <taxon>Dikarya</taxon>
        <taxon>Ascomycota</taxon>
        <taxon>Pezizomycotina</taxon>
        <taxon>Eurotiomycetes</taxon>
        <taxon>Eurotiomycetidae</taxon>
        <taxon>Eurotiales</taxon>
        <taxon>Aspergillaceae</taxon>
        <taxon>Aspergillus</taxon>
        <taxon>Aspergillus subgen. Circumdati</taxon>
    </lineage>
</organism>
<evidence type="ECO:0000256" key="1">
    <source>
        <dbReference type="ARBA" id="ARBA00004141"/>
    </source>
</evidence>
<feature type="transmembrane region" description="Helical" evidence="8">
    <location>
        <begin position="191"/>
        <end position="210"/>
    </location>
</feature>
<dbReference type="GO" id="GO:0008412">
    <property type="term" value="F:4-hydroxybenzoate polyprenyltransferase activity"/>
    <property type="evidence" value="ECO:0007669"/>
    <property type="project" value="TreeGrafter"/>
</dbReference>
<dbReference type="PANTHER" id="PTHR11048:SF39">
    <property type="entry name" value="POLYPRENYL TRANSFERASE AUSN"/>
    <property type="match status" value="1"/>
</dbReference>
<feature type="transmembrane region" description="Helical" evidence="8">
    <location>
        <begin position="238"/>
        <end position="259"/>
    </location>
</feature>
<dbReference type="InterPro" id="IPR000537">
    <property type="entry name" value="UbiA_prenyltransferase"/>
</dbReference>
<gene>
    <name evidence="9" type="ORF">BO71DRAFT_382594</name>
</gene>
<feature type="transmembrane region" description="Helical" evidence="8">
    <location>
        <begin position="136"/>
        <end position="154"/>
    </location>
</feature>
<dbReference type="PANTHER" id="PTHR11048">
    <property type="entry name" value="PRENYLTRANSFERASES"/>
    <property type="match status" value="1"/>
</dbReference>
<feature type="transmembrane region" description="Helical" evidence="8">
    <location>
        <begin position="299"/>
        <end position="320"/>
    </location>
</feature>
<dbReference type="InterPro" id="IPR039653">
    <property type="entry name" value="Prenyltransferase"/>
</dbReference>
<keyword evidence="7 8" id="KW-0472">Membrane</keyword>
<dbReference type="Pfam" id="PF01040">
    <property type="entry name" value="UbiA"/>
    <property type="match status" value="1"/>
</dbReference>